<protein>
    <submittedName>
        <fullName evidence="1">Glycosyltransferase family 4 protein</fullName>
    </submittedName>
</protein>
<dbReference type="GO" id="GO:0016740">
    <property type="term" value="F:transferase activity"/>
    <property type="evidence" value="ECO:0007669"/>
    <property type="project" value="UniProtKB-KW"/>
</dbReference>
<dbReference type="Proteomes" id="UP000306552">
    <property type="component" value="Unassembled WGS sequence"/>
</dbReference>
<name>A0A4U5TNU6_9FLAO</name>
<evidence type="ECO:0000313" key="1">
    <source>
        <dbReference type="EMBL" id="TKS55729.1"/>
    </source>
</evidence>
<comment type="caution">
    <text evidence="1">The sequence shown here is derived from an EMBL/GenBank/DDBJ whole genome shotgun (WGS) entry which is preliminary data.</text>
</comment>
<dbReference type="SUPFAM" id="SSF53756">
    <property type="entry name" value="UDP-Glycosyltransferase/glycogen phosphorylase"/>
    <property type="match status" value="1"/>
</dbReference>
<accession>A0A4U5TNU6</accession>
<keyword evidence="2" id="KW-1185">Reference proteome</keyword>
<evidence type="ECO:0000313" key="2">
    <source>
        <dbReference type="Proteomes" id="UP000306552"/>
    </source>
</evidence>
<dbReference type="EMBL" id="SWMU01000004">
    <property type="protein sequence ID" value="TKS55729.1"/>
    <property type="molecule type" value="Genomic_DNA"/>
</dbReference>
<reference evidence="1 2" key="1">
    <citation type="submission" date="2019-04" db="EMBL/GenBank/DDBJ databases">
        <title>Psychroflexus halotolerans sp. nov., isolated from a marine solar saltern.</title>
        <authorList>
            <person name="Feng X."/>
        </authorList>
    </citation>
    <scope>NUCLEOTIDE SEQUENCE [LARGE SCALE GENOMIC DNA]</scope>
    <source>
        <strain evidence="1 2">WDS2C27</strain>
    </source>
</reference>
<keyword evidence="1" id="KW-0808">Transferase</keyword>
<gene>
    <name evidence="1" type="ORF">FCN74_10515</name>
</gene>
<organism evidence="1 2">
    <name type="scientific">Mesohalobacter halotolerans</name>
    <dbReference type="NCBI Taxonomy" id="1883405"/>
    <lineage>
        <taxon>Bacteria</taxon>
        <taxon>Pseudomonadati</taxon>
        <taxon>Bacteroidota</taxon>
        <taxon>Flavobacteriia</taxon>
        <taxon>Flavobacteriales</taxon>
        <taxon>Flavobacteriaceae</taxon>
        <taxon>Mesohalobacter</taxon>
    </lineage>
</organism>
<sequence>MTKTPRKVLIVLYYWPPAGGPGVQRWLKFVKYLKDFNIQPTVFVPKNPHYPITDKSLEFEIPKHVEVTKSSIIEPYALAKIFSKKDTQSLSKGIIKAPKKQNFIQKALLYIRGNYFVPDARMFWIKPSVRRISKLLDKTNFDAIITTGPPHSLHRIGYCLKLKYPEIPWVADFRDPWVNIGYHKDLKLTPSSAEKHQQMEEEVLTTADQITVTSPSTRKEFQQKTAKPVSLITNGFDDTDVSFELDENFSLAHVGTLMSERNPENLWRVLAELVEEDEHFKNNLELKFIGQVSQNIIDSLRQYDLQKHSTFLGYLPHKDAQQQMFSAQVLLLIEKDLIQTQGIIPGKFFEYLQARRPILGVGPQDWDVAKLISKHKAGSAFDYEEISVLKNQIKTYFKAFMRGKLQVKSNNIKVYHRKALTEKLVDIVNGLN</sequence>
<proteinExistence type="predicted"/>
<dbReference type="CDD" id="cd03794">
    <property type="entry name" value="GT4_WbuB-like"/>
    <property type="match status" value="1"/>
</dbReference>
<dbReference type="RefSeq" id="WP_138932557.1">
    <property type="nucleotide sequence ID" value="NZ_SWMU01000004.1"/>
</dbReference>
<dbReference type="AlphaFoldDB" id="A0A4U5TNU6"/>
<dbReference type="Gene3D" id="3.40.50.2000">
    <property type="entry name" value="Glycogen Phosphorylase B"/>
    <property type="match status" value="2"/>
</dbReference>
<dbReference type="OrthoDB" id="9794575at2"/>